<dbReference type="GO" id="GO:0005886">
    <property type="term" value="C:plasma membrane"/>
    <property type="evidence" value="ECO:0007669"/>
    <property type="project" value="TreeGrafter"/>
</dbReference>
<dbReference type="Pfam" id="PF02754">
    <property type="entry name" value="CCG"/>
    <property type="match status" value="1"/>
</dbReference>
<accession>A0A429GA12</accession>
<evidence type="ECO:0000313" key="3">
    <source>
        <dbReference type="Proteomes" id="UP000278149"/>
    </source>
</evidence>
<proteinExistence type="predicted"/>
<dbReference type="RefSeq" id="WP_125740550.1">
    <property type="nucleotide sequence ID" value="NZ_RCOR01000006.1"/>
</dbReference>
<feature type="domain" description="Cysteine-rich" evidence="1">
    <location>
        <begin position="208"/>
        <end position="292"/>
    </location>
</feature>
<dbReference type="GO" id="GO:0016491">
    <property type="term" value="F:oxidoreductase activity"/>
    <property type="evidence" value="ECO:0007669"/>
    <property type="project" value="UniProtKB-ARBA"/>
</dbReference>
<dbReference type="EMBL" id="RCOR01000006">
    <property type="protein sequence ID" value="RSN70604.1"/>
    <property type="molecule type" value="Genomic_DNA"/>
</dbReference>
<dbReference type="PANTHER" id="PTHR43255:SF2">
    <property type="entry name" value="HETERODISULFIDE REDUCTASE RELATED PROTEIN"/>
    <property type="match status" value="1"/>
</dbReference>
<dbReference type="Proteomes" id="UP000278149">
    <property type="component" value="Unassembled WGS sequence"/>
</dbReference>
<dbReference type="InterPro" id="IPR004017">
    <property type="entry name" value="Cys_rich_dom"/>
</dbReference>
<dbReference type="InterPro" id="IPR051460">
    <property type="entry name" value="HdrC_iron-sulfur_subunit"/>
</dbReference>
<name>A0A429GA12_9CREN</name>
<protein>
    <submittedName>
        <fullName evidence="2">(Fe-S)-binding protein</fullName>
    </submittedName>
</protein>
<sequence length="308" mass="35119">MELEVLKKLLESNTERTSNPLGVSERECGKWARDLGIPERGEVLLYTGCLYQMAPQIELFSDLLRRFESIGPSFLDLSMRLYASFLSMGIDISAPIRFMKKKDRYLNILRNIAYALRESGVKFACLREEPYNGVLYHDLGLDELFERQMKRVAEKIREAGAKKVITIDPHSTYMLKYHLAEYIDIEVFHYSEILLKGYEPARKELEATIHDPCYLARWSDSTEQIRELLRKAGVVLREPEFSRKFTGCCGGPIESIFPDLASKIAEKRLEELKSTGASKIIVACPICLLNLKKVSGGLEVLDLAEVIV</sequence>
<comment type="caution">
    <text evidence="2">The sequence shown here is derived from an EMBL/GenBank/DDBJ whole genome shotgun (WGS) entry which is preliminary data.</text>
</comment>
<evidence type="ECO:0000259" key="1">
    <source>
        <dbReference type="Pfam" id="PF02754"/>
    </source>
</evidence>
<reference evidence="2 3" key="1">
    <citation type="submission" date="2018-10" db="EMBL/GenBank/DDBJ databases">
        <title>Co-occurring genomic capacity for anaerobic methane metabolism and dissimilatory sulfite reduction discovered in the Korarchaeota.</title>
        <authorList>
            <person name="Mckay L.J."/>
            <person name="Dlakic M."/>
            <person name="Fields M.W."/>
            <person name="Delmont T.O."/>
            <person name="Eren A.M."/>
            <person name="Jay Z.J."/>
            <person name="Klingelsmith K.B."/>
            <person name="Rusch D.B."/>
            <person name="Inskeep W.P."/>
        </authorList>
    </citation>
    <scope>NUCLEOTIDE SEQUENCE [LARGE SCALE GENOMIC DNA]</scope>
    <source>
        <strain evidence="2 3">WS</strain>
    </source>
</reference>
<organism evidence="2 3">
    <name type="scientific">Candidatus Korarchaeum cryptofilum</name>
    <dbReference type="NCBI Taxonomy" id="498846"/>
    <lineage>
        <taxon>Archaea</taxon>
        <taxon>Thermoproteota</taxon>
        <taxon>Candidatus Korarchaeia</taxon>
        <taxon>Candidatus Korarchaeales</taxon>
        <taxon>Candidatus Korarchaeaceae</taxon>
        <taxon>Candidatus Korarchaeum</taxon>
    </lineage>
</organism>
<gene>
    <name evidence="2" type="ORF">D9Q81_00940</name>
</gene>
<evidence type="ECO:0000313" key="2">
    <source>
        <dbReference type="EMBL" id="RSN70604.1"/>
    </source>
</evidence>
<dbReference type="PANTHER" id="PTHR43255">
    <property type="entry name" value="IRON-SULFUR-BINDING OXIDOREDUCTASE FADF-RELATED-RELATED"/>
    <property type="match status" value="1"/>
</dbReference>
<dbReference type="AlphaFoldDB" id="A0A429GA12"/>